<keyword evidence="4" id="KW-1185">Reference proteome</keyword>
<sequence length="177" mass="19581">MSCNVSCGAKAPKVEKLCEIRNDVWNVQGYENETIDLTKATNTQSAIICNCKNVKILLPPKMVSLSLLECHDSQVIMEALISGLELTSCKKVKVHASKNLPSANIDKSQGIGFYITRTNAEWIMFTTCKSGDLNVNINKNESGDVSQDDWTEVAIPEQFQHTINEQGKLVTKPSSLY</sequence>
<gene>
    <name evidence="3" type="ORF">BdWA1_000463</name>
</gene>
<evidence type="ECO:0000313" key="3">
    <source>
        <dbReference type="EMBL" id="KAK2197463.1"/>
    </source>
</evidence>
<evidence type="ECO:0000256" key="1">
    <source>
        <dbReference type="ARBA" id="ARBA00007659"/>
    </source>
</evidence>
<feature type="domain" description="C-CAP/cofactor C-like" evidence="2">
    <location>
        <begin position="12"/>
        <end position="150"/>
    </location>
</feature>
<dbReference type="GO" id="GO:0005737">
    <property type="term" value="C:cytoplasm"/>
    <property type="evidence" value="ECO:0007669"/>
    <property type="project" value="TreeGrafter"/>
</dbReference>
<dbReference type="Pfam" id="PF08603">
    <property type="entry name" value="CAP_C"/>
    <property type="match status" value="1"/>
</dbReference>
<comment type="caution">
    <text evidence="3">The sequence shown here is derived from an EMBL/GenBank/DDBJ whole genome shotgun (WGS) entry which is preliminary data.</text>
</comment>
<organism evidence="3 4">
    <name type="scientific">Babesia duncani</name>
    <dbReference type="NCBI Taxonomy" id="323732"/>
    <lineage>
        <taxon>Eukaryota</taxon>
        <taxon>Sar</taxon>
        <taxon>Alveolata</taxon>
        <taxon>Apicomplexa</taxon>
        <taxon>Aconoidasida</taxon>
        <taxon>Piroplasmida</taxon>
        <taxon>Babesiidae</taxon>
        <taxon>Babesia</taxon>
    </lineage>
</organism>
<dbReference type="Proteomes" id="UP001214638">
    <property type="component" value="Unassembled WGS sequence"/>
</dbReference>
<dbReference type="GO" id="GO:0019933">
    <property type="term" value="P:cAMP-mediated signaling"/>
    <property type="evidence" value="ECO:0007669"/>
    <property type="project" value="TreeGrafter"/>
</dbReference>
<dbReference type="AlphaFoldDB" id="A0AAD9PME1"/>
<evidence type="ECO:0000259" key="2">
    <source>
        <dbReference type="PROSITE" id="PS51329"/>
    </source>
</evidence>
<dbReference type="InterPro" id="IPR013912">
    <property type="entry name" value="Adenylate_cyclase-assoc_CAP_C"/>
</dbReference>
<dbReference type="InterPro" id="IPR001837">
    <property type="entry name" value="Adenylate_cyclase-assoc_CAP"/>
</dbReference>
<reference evidence="3" key="1">
    <citation type="journal article" date="2023" name="Nat. Microbiol.">
        <title>Babesia duncani multi-omics identifies virulence factors and drug targets.</title>
        <authorList>
            <person name="Singh P."/>
            <person name="Lonardi S."/>
            <person name="Liang Q."/>
            <person name="Vydyam P."/>
            <person name="Khabirova E."/>
            <person name="Fang T."/>
            <person name="Gihaz S."/>
            <person name="Thekkiniath J."/>
            <person name="Munshi M."/>
            <person name="Abel S."/>
            <person name="Ciampossin L."/>
            <person name="Batugedara G."/>
            <person name="Gupta M."/>
            <person name="Lu X.M."/>
            <person name="Lenz T."/>
            <person name="Chakravarty S."/>
            <person name="Cornillot E."/>
            <person name="Hu Y."/>
            <person name="Ma W."/>
            <person name="Gonzalez L.M."/>
            <person name="Sanchez S."/>
            <person name="Estrada K."/>
            <person name="Sanchez-Flores A."/>
            <person name="Montero E."/>
            <person name="Harb O.S."/>
            <person name="Le Roch K.G."/>
            <person name="Mamoun C.B."/>
        </authorList>
    </citation>
    <scope>NUCLEOTIDE SEQUENCE</scope>
    <source>
        <strain evidence="3">WA1</strain>
    </source>
</reference>
<dbReference type="RefSeq" id="XP_067804305.1">
    <property type="nucleotide sequence ID" value="XM_067945514.1"/>
</dbReference>
<accession>A0AAD9PME1</accession>
<dbReference type="InterPro" id="IPR017901">
    <property type="entry name" value="C-CAP_CF_C-like"/>
</dbReference>
<dbReference type="KEGG" id="bdw:94334761"/>
<dbReference type="PANTHER" id="PTHR10652:SF0">
    <property type="entry name" value="ADENYLYL CYCLASE-ASSOCIATED PROTEIN"/>
    <property type="match status" value="1"/>
</dbReference>
<dbReference type="PROSITE" id="PS51329">
    <property type="entry name" value="C_CAP_COFACTOR_C"/>
    <property type="match status" value="1"/>
</dbReference>
<dbReference type="GO" id="GO:0007015">
    <property type="term" value="P:actin filament organization"/>
    <property type="evidence" value="ECO:0007669"/>
    <property type="project" value="TreeGrafter"/>
</dbReference>
<dbReference type="GeneID" id="94334761"/>
<proteinExistence type="inferred from homology"/>
<evidence type="ECO:0000313" key="4">
    <source>
        <dbReference type="Proteomes" id="UP001214638"/>
    </source>
</evidence>
<dbReference type="GO" id="GO:0003779">
    <property type="term" value="F:actin binding"/>
    <property type="evidence" value="ECO:0007669"/>
    <property type="project" value="InterPro"/>
</dbReference>
<name>A0AAD9PME1_9APIC</name>
<dbReference type="InterPro" id="IPR036223">
    <property type="entry name" value="CAP_C_sf"/>
</dbReference>
<dbReference type="InterPro" id="IPR016098">
    <property type="entry name" value="CAP/MinC_C"/>
</dbReference>
<protein>
    <submittedName>
        <fullName evidence="3">Bifunctional Adenylyl cyclase-associated protein CAP</fullName>
    </submittedName>
</protein>
<dbReference type="EMBL" id="JALLKP010000001">
    <property type="protein sequence ID" value="KAK2197463.1"/>
    <property type="molecule type" value="Genomic_DNA"/>
</dbReference>
<dbReference type="GO" id="GO:0008179">
    <property type="term" value="F:adenylate cyclase binding"/>
    <property type="evidence" value="ECO:0007669"/>
    <property type="project" value="TreeGrafter"/>
</dbReference>
<dbReference type="PANTHER" id="PTHR10652">
    <property type="entry name" value="ADENYLYL CYCLASE-ASSOCIATED PROTEIN"/>
    <property type="match status" value="1"/>
</dbReference>
<comment type="similarity">
    <text evidence="1">Belongs to the CAP family.</text>
</comment>
<dbReference type="Gene3D" id="2.160.20.70">
    <property type="match status" value="1"/>
</dbReference>
<dbReference type="SUPFAM" id="SSF69340">
    <property type="entry name" value="C-terminal domain of adenylylcyclase associated protein"/>
    <property type="match status" value="1"/>
</dbReference>